<proteinExistence type="predicted"/>
<reference evidence="2 3" key="1">
    <citation type="submission" date="2017-09" db="EMBL/GenBank/DDBJ databases">
        <title>Depth-based differentiation of microbial function through sediment-hosted aquifers and enrichment of novel symbionts in the deep terrestrial subsurface.</title>
        <authorList>
            <person name="Probst A.J."/>
            <person name="Ladd B."/>
            <person name="Jarett J.K."/>
            <person name="Geller-Mcgrath D.E."/>
            <person name="Sieber C.M."/>
            <person name="Emerson J.B."/>
            <person name="Anantharaman K."/>
            <person name="Thomas B.C."/>
            <person name="Malmstrom R."/>
            <person name="Stieglmeier M."/>
            <person name="Klingl A."/>
            <person name="Woyke T."/>
            <person name="Ryan C.M."/>
            <person name="Banfield J.F."/>
        </authorList>
    </citation>
    <scope>NUCLEOTIDE SEQUENCE [LARGE SCALE GENOMIC DNA]</scope>
    <source>
        <strain evidence="2">CG22_combo_CG10-13_8_21_14_all_43_12</strain>
    </source>
</reference>
<feature type="non-terminal residue" evidence="2">
    <location>
        <position position="176"/>
    </location>
</feature>
<keyword evidence="1" id="KW-0472">Membrane</keyword>
<evidence type="ECO:0000313" key="2">
    <source>
        <dbReference type="EMBL" id="PIP85461.1"/>
    </source>
</evidence>
<dbReference type="AlphaFoldDB" id="A0A2H0DTR7"/>
<feature type="transmembrane region" description="Helical" evidence="1">
    <location>
        <begin position="12"/>
        <end position="33"/>
    </location>
</feature>
<keyword evidence="1" id="KW-0812">Transmembrane</keyword>
<sequence>MKQIKKKGKKIFFYGSLSFFFLFFIFLVLTIYASKYYYSKPTPTKNPLELPENQASPEDLKSVKILYHLNQYEGFENFYCLYTGEKKSDYFLKDLTTKFKQENCTKKCSIIVYDDEEAYRVSDYVDKSKITTKEEIATYQKYYEPYLADHYIALLDQFNTFTDYPIRVGFPPEKFH</sequence>
<evidence type="ECO:0000256" key="1">
    <source>
        <dbReference type="SAM" id="Phobius"/>
    </source>
</evidence>
<organism evidence="2 3">
    <name type="scientific">Candidatus Collierbacteria bacterium CG22_combo_CG10-13_8_21_14_all_43_12</name>
    <dbReference type="NCBI Taxonomy" id="1974537"/>
    <lineage>
        <taxon>Bacteria</taxon>
        <taxon>Candidatus Collieribacteriota</taxon>
    </lineage>
</organism>
<evidence type="ECO:0000313" key="3">
    <source>
        <dbReference type="Proteomes" id="UP000231136"/>
    </source>
</evidence>
<comment type="caution">
    <text evidence="2">The sequence shown here is derived from an EMBL/GenBank/DDBJ whole genome shotgun (WGS) entry which is preliminary data.</text>
</comment>
<name>A0A2H0DTR7_9BACT</name>
<keyword evidence="1" id="KW-1133">Transmembrane helix</keyword>
<accession>A0A2H0DTR7</accession>
<dbReference type="EMBL" id="PCTR01000125">
    <property type="protein sequence ID" value="PIP85461.1"/>
    <property type="molecule type" value="Genomic_DNA"/>
</dbReference>
<dbReference type="Proteomes" id="UP000231136">
    <property type="component" value="Unassembled WGS sequence"/>
</dbReference>
<gene>
    <name evidence="2" type="ORF">COW83_04245</name>
</gene>
<protein>
    <submittedName>
        <fullName evidence="2">Uncharacterized protein</fullName>
    </submittedName>
</protein>